<evidence type="ECO:0000259" key="1">
    <source>
        <dbReference type="Pfam" id="PF20075"/>
    </source>
</evidence>
<name>A0A158C9U3_9BURK</name>
<reference evidence="2" key="1">
    <citation type="submission" date="2016-01" db="EMBL/GenBank/DDBJ databases">
        <authorList>
            <person name="Peeters C."/>
        </authorList>
    </citation>
    <scope>NUCLEOTIDE SEQUENCE</scope>
    <source>
        <strain evidence="2">LMG 29320</strain>
    </source>
</reference>
<comment type="caution">
    <text evidence="2">The sequence shown here is derived from an EMBL/GenBank/DDBJ whole genome shotgun (WGS) entry which is preliminary data.</text>
</comment>
<dbReference type="AlphaFoldDB" id="A0A158C9U3"/>
<dbReference type="RefSeq" id="WP_061135996.1">
    <property type="nucleotide sequence ID" value="NZ_FCNX02000009.1"/>
</dbReference>
<dbReference type="OrthoDB" id="9103085at2"/>
<organism evidence="2 3">
    <name type="scientific">Caballeronia fortuita</name>
    <dbReference type="NCBI Taxonomy" id="1777138"/>
    <lineage>
        <taxon>Bacteria</taxon>
        <taxon>Pseudomonadati</taxon>
        <taxon>Pseudomonadota</taxon>
        <taxon>Betaproteobacteria</taxon>
        <taxon>Burkholderiales</taxon>
        <taxon>Burkholderiaceae</taxon>
        <taxon>Caballeronia</taxon>
    </lineage>
</organism>
<evidence type="ECO:0000313" key="3">
    <source>
        <dbReference type="Proteomes" id="UP000054903"/>
    </source>
</evidence>
<protein>
    <recommendedName>
        <fullName evidence="1">DUF6471 domain-containing protein</fullName>
    </recommendedName>
</protein>
<dbReference type="Proteomes" id="UP000054903">
    <property type="component" value="Unassembled WGS sequence"/>
</dbReference>
<feature type="domain" description="DUF6471" evidence="1">
    <location>
        <begin position="17"/>
        <end position="78"/>
    </location>
</feature>
<proteinExistence type="predicted"/>
<evidence type="ECO:0000313" key="2">
    <source>
        <dbReference type="EMBL" id="SAK79104.1"/>
    </source>
</evidence>
<gene>
    <name evidence="2" type="ORF">AWB77_03841</name>
</gene>
<dbReference type="EMBL" id="FCNX02000009">
    <property type="protein sequence ID" value="SAK79104.1"/>
    <property type="molecule type" value="Genomic_DNA"/>
</dbReference>
<keyword evidence="3" id="KW-1185">Reference proteome</keyword>
<dbReference type="Pfam" id="PF20075">
    <property type="entry name" value="DUF6471"/>
    <property type="match status" value="2"/>
</dbReference>
<accession>A0A158C9U3</accession>
<feature type="domain" description="DUF6471" evidence="1">
    <location>
        <begin position="94"/>
        <end position="157"/>
    </location>
</feature>
<sequence>MSTQMQAKDADGSEGSWARLASRAIRVALTRQDVSYAQLAAELNRMGISESARSVEGKVQRGTFRFTFFLQALAAARVDCPEAWAQRWAAAGTWEDRASSLLGYLMSQQPWLDWRLLAQRLSEIGIEVQPENLRVQGEEGTFSAALFLQCATVCRFEDVRSFLDFSSLNVAALAGRAGS</sequence>
<dbReference type="InterPro" id="IPR045526">
    <property type="entry name" value="DUF6471"/>
</dbReference>